<dbReference type="InterPro" id="IPR001048">
    <property type="entry name" value="Asp/Glu/Uridylate_kinase"/>
</dbReference>
<dbReference type="PANTHER" id="PTHR42833:SF4">
    <property type="entry name" value="URIDYLATE KINASE PUMPKIN, CHLOROPLASTIC"/>
    <property type="match status" value="1"/>
</dbReference>
<name>A0A0W8F575_9ZZZZ</name>
<dbReference type="HAMAP" id="MF_01220_A">
    <property type="entry name" value="PyrH_A"/>
    <property type="match status" value="1"/>
</dbReference>
<evidence type="ECO:0000259" key="14">
    <source>
        <dbReference type="Pfam" id="PF00696"/>
    </source>
</evidence>
<dbReference type="EMBL" id="LNQE01001516">
    <property type="protein sequence ID" value="KUG16056.1"/>
    <property type="molecule type" value="Genomic_DNA"/>
</dbReference>
<dbReference type="GO" id="GO:0033862">
    <property type="term" value="F:UMP kinase activity"/>
    <property type="evidence" value="ECO:0007669"/>
    <property type="project" value="UniProtKB-EC"/>
</dbReference>
<reference evidence="15" key="1">
    <citation type="journal article" date="2015" name="Proc. Natl. Acad. Sci. U.S.A.">
        <title>Networks of energetic and metabolic interactions define dynamics in microbial communities.</title>
        <authorList>
            <person name="Embree M."/>
            <person name="Liu J.K."/>
            <person name="Al-Bassam M.M."/>
            <person name="Zengler K."/>
        </authorList>
    </citation>
    <scope>NUCLEOTIDE SEQUENCE</scope>
</reference>
<evidence type="ECO:0000256" key="13">
    <source>
        <dbReference type="ARBA" id="ARBA00047767"/>
    </source>
</evidence>
<keyword evidence="11" id="KW-0665">Pyrimidine biosynthesis</keyword>
<comment type="caution">
    <text evidence="15">The sequence shown here is derived from an EMBL/GenBank/DDBJ whole genome shotgun (WGS) entry which is preliminary data.</text>
</comment>
<evidence type="ECO:0000256" key="10">
    <source>
        <dbReference type="ARBA" id="ARBA00022840"/>
    </source>
</evidence>
<dbReference type="CDD" id="cd04253">
    <property type="entry name" value="AAK_UMPK-PyrH-Pf"/>
    <property type="match status" value="1"/>
</dbReference>
<sequence>MILVYSLGGSILAGRDAKSLQEYADALKELAKAHQIYVVVGGGRIAREYIEKARALGASEMFCDLIGIGATKLNSALLIAAFGRAAPQEIPETYAQAARLACPGRIVVMGGVAPGQTTDAVAALLAEYVGANKLIIATSVDGVYTADPEKDPKAEKIASMTHGELSRMAAQTDMKAGSRSPVDPLAAKIIERSRIPTAIVFGKKIENLKKGALGGHSGTEIRQG</sequence>
<evidence type="ECO:0000256" key="5">
    <source>
        <dbReference type="ARBA" id="ARBA00016403"/>
    </source>
</evidence>
<evidence type="ECO:0000256" key="9">
    <source>
        <dbReference type="ARBA" id="ARBA00022777"/>
    </source>
</evidence>
<dbReference type="InterPro" id="IPR011817">
    <property type="entry name" value="Uridylate_kinase"/>
</dbReference>
<keyword evidence="8" id="KW-0547">Nucleotide-binding</keyword>
<dbReference type="GO" id="GO:0005524">
    <property type="term" value="F:ATP binding"/>
    <property type="evidence" value="ECO:0007669"/>
    <property type="project" value="UniProtKB-KW"/>
</dbReference>
<dbReference type="UniPathway" id="UPA00159">
    <property type="reaction ID" value="UER00275"/>
</dbReference>
<evidence type="ECO:0000256" key="1">
    <source>
        <dbReference type="ARBA" id="ARBA00004496"/>
    </source>
</evidence>
<dbReference type="SUPFAM" id="SSF53633">
    <property type="entry name" value="Carbamate kinase-like"/>
    <property type="match status" value="1"/>
</dbReference>
<organism evidence="15">
    <name type="scientific">hydrocarbon metagenome</name>
    <dbReference type="NCBI Taxonomy" id="938273"/>
    <lineage>
        <taxon>unclassified sequences</taxon>
        <taxon>metagenomes</taxon>
        <taxon>ecological metagenomes</taxon>
    </lineage>
</organism>
<feature type="domain" description="Aspartate/glutamate/uridylate kinase" evidence="14">
    <location>
        <begin position="1"/>
        <end position="200"/>
    </location>
</feature>
<dbReference type="GO" id="GO:0044210">
    <property type="term" value="P:'de novo' CTP biosynthetic process"/>
    <property type="evidence" value="ECO:0007669"/>
    <property type="project" value="UniProtKB-UniPathway"/>
</dbReference>
<proteinExistence type="inferred from homology"/>
<dbReference type="InterPro" id="IPR036393">
    <property type="entry name" value="AceGlu_kinase-like_sf"/>
</dbReference>
<keyword evidence="6" id="KW-0963">Cytoplasm</keyword>
<gene>
    <name evidence="15" type="ORF">ASZ90_014284</name>
</gene>
<evidence type="ECO:0000256" key="8">
    <source>
        <dbReference type="ARBA" id="ARBA00022741"/>
    </source>
</evidence>
<dbReference type="PANTHER" id="PTHR42833">
    <property type="entry name" value="URIDYLATE KINASE"/>
    <property type="match status" value="1"/>
</dbReference>
<dbReference type="Gene3D" id="3.40.1160.10">
    <property type="entry name" value="Acetylglutamate kinase-like"/>
    <property type="match status" value="1"/>
</dbReference>
<evidence type="ECO:0000313" key="15">
    <source>
        <dbReference type="EMBL" id="KUG16056.1"/>
    </source>
</evidence>
<dbReference type="GO" id="GO:0006225">
    <property type="term" value="P:UDP biosynthetic process"/>
    <property type="evidence" value="ECO:0007669"/>
    <property type="project" value="TreeGrafter"/>
</dbReference>
<evidence type="ECO:0000256" key="3">
    <source>
        <dbReference type="ARBA" id="ARBA00007614"/>
    </source>
</evidence>
<dbReference type="InterPro" id="IPR011818">
    <property type="entry name" value="Uridylate_kinase_arch/spir"/>
</dbReference>
<comment type="pathway">
    <text evidence="2">Pyrimidine metabolism; CTP biosynthesis via de novo pathway; UDP from UMP (UMPK route): step 1/1.</text>
</comment>
<keyword evidence="9 15" id="KW-0418">Kinase</keyword>
<comment type="catalytic activity">
    <reaction evidence="13">
        <text>UMP + ATP = UDP + ADP</text>
        <dbReference type="Rhea" id="RHEA:24400"/>
        <dbReference type="ChEBI" id="CHEBI:30616"/>
        <dbReference type="ChEBI" id="CHEBI:57865"/>
        <dbReference type="ChEBI" id="CHEBI:58223"/>
        <dbReference type="ChEBI" id="CHEBI:456216"/>
        <dbReference type="EC" id="2.7.4.22"/>
    </reaction>
</comment>
<keyword evidence="10" id="KW-0067">ATP-binding</keyword>
<accession>A0A0W8F575</accession>
<dbReference type="NCBIfam" id="TIGR02076">
    <property type="entry name" value="pyrH_arch"/>
    <property type="match status" value="1"/>
</dbReference>
<comment type="similarity">
    <text evidence="3">Belongs to the UMP kinase family.</text>
</comment>
<evidence type="ECO:0000256" key="2">
    <source>
        <dbReference type="ARBA" id="ARBA00004791"/>
    </source>
</evidence>
<comment type="subcellular location">
    <subcellularLocation>
        <location evidence="1">Cytoplasm</location>
    </subcellularLocation>
</comment>
<evidence type="ECO:0000256" key="12">
    <source>
        <dbReference type="ARBA" id="ARBA00032092"/>
    </source>
</evidence>
<protein>
    <recommendedName>
        <fullName evidence="5">Uridylate kinase</fullName>
        <ecNumber evidence="4">2.7.4.22</ecNumber>
    </recommendedName>
    <alternativeName>
        <fullName evidence="12">Uridine monophosphate kinase</fullName>
    </alternativeName>
</protein>
<dbReference type="AlphaFoldDB" id="A0A0W8F575"/>
<evidence type="ECO:0000256" key="4">
    <source>
        <dbReference type="ARBA" id="ARBA00012899"/>
    </source>
</evidence>
<dbReference type="EC" id="2.7.4.22" evidence="4"/>
<keyword evidence="7 15" id="KW-0808">Transferase</keyword>
<evidence type="ECO:0000256" key="11">
    <source>
        <dbReference type="ARBA" id="ARBA00022975"/>
    </source>
</evidence>
<dbReference type="GO" id="GO:0005737">
    <property type="term" value="C:cytoplasm"/>
    <property type="evidence" value="ECO:0007669"/>
    <property type="project" value="UniProtKB-SubCell"/>
</dbReference>
<dbReference type="PIRSF" id="PIRSF005650">
    <property type="entry name" value="Uridylate_kin"/>
    <property type="match status" value="1"/>
</dbReference>
<evidence type="ECO:0000256" key="6">
    <source>
        <dbReference type="ARBA" id="ARBA00022490"/>
    </source>
</evidence>
<evidence type="ECO:0000256" key="7">
    <source>
        <dbReference type="ARBA" id="ARBA00022679"/>
    </source>
</evidence>
<dbReference type="Pfam" id="PF00696">
    <property type="entry name" value="AA_kinase"/>
    <property type="match status" value="1"/>
</dbReference>